<dbReference type="Pfam" id="PF13744">
    <property type="entry name" value="HTH_37"/>
    <property type="match status" value="1"/>
</dbReference>
<dbReference type="InterPro" id="IPR010982">
    <property type="entry name" value="Lambda_DNA-bd_dom_sf"/>
</dbReference>
<accession>A0ABU5VUB5</accession>
<dbReference type="Gene3D" id="1.10.260.40">
    <property type="entry name" value="lambda repressor-like DNA-binding domains"/>
    <property type="match status" value="1"/>
</dbReference>
<organism evidence="2 3">
    <name type="scientific">Bacteriovorax antarcticus</name>
    <dbReference type="NCBI Taxonomy" id="3088717"/>
    <lineage>
        <taxon>Bacteria</taxon>
        <taxon>Pseudomonadati</taxon>
        <taxon>Bdellovibrionota</taxon>
        <taxon>Bacteriovoracia</taxon>
        <taxon>Bacteriovoracales</taxon>
        <taxon>Bacteriovoracaceae</taxon>
        <taxon>Bacteriovorax</taxon>
    </lineage>
</organism>
<dbReference type="Proteomes" id="UP001302274">
    <property type="component" value="Unassembled WGS sequence"/>
</dbReference>
<dbReference type="EMBL" id="JAYGJQ010000002">
    <property type="protein sequence ID" value="MEA9356647.1"/>
    <property type="molecule type" value="Genomic_DNA"/>
</dbReference>
<gene>
    <name evidence="2" type="ORF">SHI21_10545</name>
</gene>
<evidence type="ECO:0000259" key="1">
    <source>
        <dbReference type="Pfam" id="PF13744"/>
    </source>
</evidence>
<proteinExistence type="predicted"/>
<dbReference type="SUPFAM" id="SSF47413">
    <property type="entry name" value="lambda repressor-like DNA-binding domains"/>
    <property type="match status" value="1"/>
</dbReference>
<sequence length="89" mass="10337">MNPYKVDYSKFKGSKKITDQRDLLKLRLMAQLKEVMAGMETQEILSITGLDKSDLSRLRVSSFERFSIDRLIKIFDQLGFQANFSVTKK</sequence>
<protein>
    <submittedName>
        <fullName evidence="2">XRE family transcriptional regulator</fullName>
    </submittedName>
</protein>
<name>A0ABU5VUB5_9BACT</name>
<dbReference type="RefSeq" id="WP_323576456.1">
    <property type="nucleotide sequence ID" value="NZ_JAYGJQ010000002.1"/>
</dbReference>
<reference evidence="2 3" key="1">
    <citation type="submission" date="2023-11" db="EMBL/GenBank/DDBJ databases">
        <title>A Novel Polar Bacteriovorax (B. antarcticus) Isolated from the Biocrust in Antarctica.</title>
        <authorList>
            <person name="Mun W."/>
            <person name="Choi S.Y."/>
            <person name="Mitchell R.J."/>
        </authorList>
    </citation>
    <scope>NUCLEOTIDE SEQUENCE [LARGE SCALE GENOMIC DNA]</scope>
    <source>
        <strain evidence="2 3">PP10</strain>
    </source>
</reference>
<evidence type="ECO:0000313" key="2">
    <source>
        <dbReference type="EMBL" id="MEA9356647.1"/>
    </source>
</evidence>
<keyword evidence="3" id="KW-1185">Reference proteome</keyword>
<comment type="caution">
    <text evidence="2">The sequence shown here is derived from an EMBL/GenBank/DDBJ whole genome shotgun (WGS) entry which is preliminary data.</text>
</comment>
<evidence type="ECO:0000313" key="3">
    <source>
        <dbReference type="Proteomes" id="UP001302274"/>
    </source>
</evidence>
<feature type="domain" description="HigA2-like helix-turn-helix" evidence="1">
    <location>
        <begin position="24"/>
        <end position="86"/>
    </location>
</feature>
<dbReference type="InterPro" id="IPR039554">
    <property type="entry name" value="HigA2-like_HTH"/>
</dbReference>